<dbReference type="InterPro" id="IPR027607">
    <property type="entry name" value="Surf_Exclu_SEC10/PgrA"/>
</dbReference>
<name>A0A380JS88_STRDY</name>
<dbReference type="NCBIfam" id="TIGR04320">
    <property type="entry name" value="Surf_Exclu_PgrA"/>
    <property type="match status" value="1"/>
</dbReference>
<dbReference type="Proteomes" id="UP000254797">
    <property type="component" value="Unassembled WGS sequence"/>
</dbReference>
<feature type="compositionally biased region" description="Basic and acidic residues" evidence="3">
    <location>
        <begin position="53"/>
        <end position="65"/>
    </location>
</feature>
<protein>
    <submittedName>
        <fullName evidence="4">Surface exclusion protein</fullName>
    </submittedName>
</protein>
<reference evidence="4 5" key="1">
    <citation type="submission" date="2018-06" db="EMBL/GenBank/DDBJ databases">
        <authorList>
            <consortium name="Pathogen Informatics"/>
            <person name="Doyle S."/>
        </authorList>
    </citation>
    <scope>NUCLEOTIDE SEQUENCE [LARGE SCALE GENOMIC DNA]</scope>
    <source>
        <strain evidence="4 5">NCTC4670</strain>
    </source>
</reference>
<dbReference type="AlphaFoldDB" id="A0A380JS88"/>
<dbReference type="EMBL" id="UHFG01000004">
    <property type="protein sequence ID" value="SUN47283.1"/>
    <property type="molecule type" value="Genomic_DNA"/>
</dbReference>
<evidence type="ECO:0000313" key="5">
    <source>
        <dbReference type="Proteomes" id="UP000254797"/>
    </source>
</evidence>
<dbReference type="PANTHER" id="PTHR32083">
    <property type="entry name" value="CILIA AND FLAGELLA-ASSOCIATED PROTEIN 58-RELATED"/>
    <property type="match status" value="1"/>
</dbReference>
<dbReference type="RefSeq" id="WP_115245654.1">
    <property type="nucleotide sequence ID" value="NZ_UHFG01000004.1"/>
</dbReference>
<feature type="compositionally biased region" description="Polar residues" evidence="3">
    <location>
        <begin position="825"/>
        <end position="842"/>
    </location>
</feature>
<evidence type="ECO:0000313" key="4">
    <source>
        <dbReference type="EMBL" id="SUN47283.1"/>
    </source>
</evidence>
<sequence length="874" mass="94355">MDLEQSKPNQVKQKIALTSTIALLGASVGVSHQVKADDLASEGAQASNTSEESLPKPETFEEAKATVEAVETNLNQQKAELAQVNASLADKEKEVEQLQAQKTEQEAAMTTAQTVYTETIASSEENLLAEAQAYQDQLIATEAELAEIQTGQEAEAAALASQKATIASQSEEAKNLTKQVVDSEQEVAKLNDMISKPQAISAAAQAASDGTQKVVAELEKAKADLASQKTLVTQQITEDLAINKAALANKEAELSGLKITAPTAQSSIVGQNKMQAPQSYPFEEIKKLAASGYIGSASYNSYYRKHADTIIAKATPGDRQNQYVDIPADRTRFVDPDNLTLEVQNELAQFAAHMINGVRQQLGLVPVIVTVGSQEFARLLSTSYKQTHGNVRPWFVYGQPGAAGHYGVGPHDKTLIEASAVATGLVQRDDNMYENVGAFNDVHTVNGIKRGIYDSIKYMLFTDNLHGNTYGHAVNFLRVDKHHPEAPVYLGFSTSNVESLNEHFVIFPESNIVDHNRFSKSQIAASGDTHDYSTRVATVSAGIATIKGKIASLESRLKAVDQEAEIIAAQAKIMQLQEQVEQSTNRSALLNHQMTQQLSNSKGALRTKLLAAKTELEALQTKLDQSLAQLAASKVTLHHMEEAAAKASAKVAALMTKKANLEALRDFKANPNRLQLALKQIDQTKQELEATSVALANAQENLSSLQTHKASLTAVIATAEHQLTLLRTLVQEKEDRWVEARITELTDSPRLPILDAREFLLPDQEDKTSIVKEVVKERKELLDASAKMAAESTSLVAEALVGQVSEMVATNAIVSKVASSVTQTSTKKSYGAGSSTTSNMTSEFDESTQRALKAGVVMLAAVGLAGVKLRKTTK</sequence>
<organism evidence="4 5">
    <name type="scientific">Streptococcus dysgalactiae subsp. dysgalactiae</name>
    <dbReference type="NCBI Taxonomy" id="99822"/>
    <lineage>
        <taxon>Bacteria</taxon>
        <taxon>Bacillati</taxon>
        <taxon>Bacillota</taxon>
        <taxon>Bacilli</taxon>
        <taxon>Lactobacillales</taxon>
        <taxon>Streptococcaceae</taxon>
        <taxon>Streptococcus</taxon>
    </lineage>
</organism>
<feature type="region of interest" description="Disordered" evidence="3">
    <location>
        <begin position="38"/>
        <end position="65"/>
    </location>
</feature>
<evidence type="ECO:0000256" key="1">
    <source>
        <dbReference type="ARBA" id="ARBA00023054"/>
    </source>
</evidence>
<accession>A0A380JS88</accession>
<evidence type="ECO:0000256" key="3">
    <source>
        <dbReference type="SAM" id="MobiDB-lite"/>
    </source>
</evidence>
<feature type="region of interest" description="Disordered" evidence="3">
    <location>
        <begin position="825"/>
        <end position="844"/>
    </location>
</feature>
<keyword evidence="1 2" id="KW-0175">Coiled coil</keyword>
<gene>
    <name evidence="4" type="primary">prgA</name>
    <name evidence="4" type="ORF">NCTC4670_00257</name>
</gene>
<proteinExistence type="predicted"/>
<feature type="coiled-coil region" evidence="2">
    <location>
        <begin position="543"/>
        <end position="736"/>
    </location>
</feature>
<evidence type="ECO:0000256" key="2">
    <source>
        <dbReference type="SAM" id="Coils"/>
    </source>
</evidence>